<keyword evidence="3" id="KW-1185">Reference proteome</keyword>
<reference evidence="2" key="2">
    <citation type="submission" date="2020-05" db="UniProtKB">
        <authorList>
            <consortium name="EnsemblMetazoa"/>
        </authorList>
    </citation>
    <scope>IDENTIFICATION</scope>
    <source>
        <strain evidence="2">LVP_AGWG</strain>
    </source>
</reference>
<protein>
    <submittedName>
        <fullName evidence="2">Uncharacterized protein</fullName>
    </submittedName>
</protein>
<feature type="transmembrane region" description="Helical" evidence="1">
    <location>
        <begin position="200"/>
        <end position="230"/>
    </location>
</feature>
<proteinExistence type="predicted"/>
<dbReference type="Proteomes" id="UP000008820">
    <property type="component" value="Chromosome 3"/>
</dbReference>
<dbReference type="EnsemblMetazoa" id="AAEL026829-RB">
    <property type="protein sequence ID" value="AAEL026829-PB"/>
    <property type="gene ID" value="AAEL026829"/>
</dbReference>
<keyword evidence="1" id="KW-0812">Transmembrane</keyword>
<feature type="transmembrane region" description="Helical" evidence="1">
    <location>
        <begin position="392"/>
        <end position="415"/>
    </location>
</feature>
<evidence type="ECO:0000256" key="1">
    <source>
        <dbReference type="SAM" id="Phobius"/>
    </source>
</evidence>
<dbReference type="OrthoDB" id="7726730at2759"/>
<name>A0A6I8U7D8_AEDAE</name>
<evidence type="ECO:0000313" key="2">
    <source>
        <dbReference type="EnsemblMetazoa" id="AAEL026829-PB"/>
    </source>
</evidence>
<organism evidence="2 3">
    <name type="scientific">Aedes aegypti</name>
    <name type="common">Yellowfever mosquito</name>
    <name type="synonym">Culex aegypti</name>
    <dbReference type="NCBI Taxonomy" id="7159"/>
    <lineage>
        <taxon>Eukaryota</taxon>
        <taxon>Metazoa</taxon>
        <taxon>Ecdysozoa</taxon>
        <taxon>Arthropoda</taxon>
        <taxon>Hexapoda</taxon>
        <taxon>Insecta</taxon>
        <taxon>Pterygota</taxon>
        <taxon>Neoptera</taxon>
        <taxon>Endopterygota</taxon>
        <taxon>Diptera</taxon>
        <taxon>Nematocera</taxon>
        <taxon>Culicoidea</taxon>
        <taxon>Culicidae</taxon>
        <taxon>Culicinae</taxon>
        <taxon>Aedini</taxon>
        <taxon>Aedes</taxon>
        <taxon>Stegomyia</taxon>
    </lineage>
</organism>
<feature type="transmembrane region" description="Helical" evidence="1">
    <location>
        <begin position="309"/>
        <end position="327"/>
    </location>
</feature>
<evidence type="ECO:0000313" key="3">
    <source>
        <dbReference type="Proteomes" id="UP000008820"/>
    </source>
</evidence>
<accession>A0A6I8U7D8</accession>
<dbReference type="AlphaFoldDB" id="A0A6I8U7D8"/>
<gene>
    <name evidence="2" type="primary">110677740</name>
</gene>
<feature type="transmembrane region" description="Helical" evidence="1">
    <location>
        <begin position="65"/>
        <end position="84"/>
    </location>
</feature>
<sequence>MVAGIRGDWFRLKLLFSPKIAEIRQFCSNEGPAGDCFWLLDMFLLLSGIRSNATSKWIGERTVRYSVNGLFIYQSIIAILHLIYAFKNDNNELLGIVFHTMKASGLFVAGAKVSLVAYFETSIANVRNIVAGNRIFSGDDTYDKLEQKQFNQSARKMMRVLYALLIIDAIFLCIPCAATKKLFTLPPPLLRAGPFLSSVLYVSSAQLLVLGAVPKFFSNMACIGTLIIGMRMRLKILAHRWECILNYPIESLKFYFERMDREVRTVVDQQMEYCRQLQTLKNLVEKSFFIVHYYSLYSIGSCFFVARELGLNVLTGVIYASVFAYLLKHYLWCHLVDSLQDVADTIGDVIYVHCAQMPYSREYHAQYVQLKASLMIIWFNTINGVSIQCMGMLNISTATFVDLINIIYSVLTFLINLA</sequence>
<feature type="transmembrane region" description="Helical" evidence="1">
    <location>
        <begin position="96"/>
        <end position="119"/>
    </location>
</feature>
<dbReference type="InParanoid" id="A0A6I8U7D8"/>
<keyword evidence="1" id="KW-1133">Transmembrane helix</keyword>
<keyword evidence="1" id="KW-0472">Membrane</keyword>
<reference evidence="2 3" key="1">
    <citation type="submission" date="2017-06" db="EMBL/GenBank/DDBJ databases">
        <title>Aedes aegypti genome working group (AGWG) sequencing and assembly.</title>
        <authorList>
            <consortium name="Aedes aegypti Genome Working Group (AGWG)"/>
            <person name="Matthews B.J."/>
        </authorList>
    </citation>
    <scope>NUCLEOTIDE SEQUENCE [LARGE SCALE GENOMIC DNA]</scope>
    <source>
        <strain evidence="2 3">LVP_AGWG</strain>
    </source>
</reference>
<feature type="transmembrane region" description="Helical" evidence="1">
    <location>
        <begin position="160"/>
        <end position="180"/>
    </location>
</feature>